<dbReference type="AlphaFoldDB" id="A0AAD1Q6P7"/>
<evidence type="ECO:0000256" key="1">
    <source>
        <dbReference type="SAM" id="MobiDB-lite"/>
    </source>
</evidence>
<reference evidence="2" key="1">
    <citation type="submission" date="2020-09" db="EMBL/GenBank/DDBJ databases">
        <authorList>
            <person name="Blom J."/>
        </authorList>
    </citation>
    <scope>NUCLEOTIDE SEQUENCE</scope>
    <source>
        <strain evidence="2">No.66</strain>
    </source>
</reference>
<proteinExistence type="predicted"/>
<dbReference type="Proteomes" id="UP001153761">
    <property type="component" value="Chromosome"/>
</dbReference>
<evidence type="ECO:0000313" key="2">
    <source>
        <dbReference type="EMBL" id="CAD5964212.1"/>
    </source>
</evidence>
<feature type="compositionally biased region" description="Basic and acidic residues" evidence="1">
    <location>
        <begin position="12"/>
        <end position="21"/>
    </location>
</feature>
<feature type="compositionally biased region" description="Polar residues" evidence="1">
    <location>
        <begin position="1"/>
        <end position="11"/>
    </location>
</feature>
<sequence>MLSVLSTSRSQKTVEPEHETYHGQNPTTKSQIKRVVLPLHIVPTGDPPMCYIPIRYSEAEVAAMIAPLQACIAELEKSEIV</sequence>
<gene>
    <name evidence="2" type="ORF">PANO66_03502</name>
</gene>
<accession>A0AAD1Q6P7</accession>
<name>A0AAD1Q6P7_PLAAG</name>
<protein>
    <submittedName>
        <fullName evidence="2">Uncharacterized protein</fullName>
    </submittedName>
</protein>
<dbReference type="EMBL" id="LR882963">
    <property type="protein sequence ID" value="CAD5964212.1"/>
    <property type="molecule type" value="Genomic_DNA"/>
</dbReference>
<evidence type="ECO:0000313" key="3">
    <source>
        <dbReference type="Proteomes" id="UP001153761"/>
    </source>
</evidence>
<organism evidence="2 3">
    <name type="scientific">Planktothrix agardhii</name>
    <name type="common">Oscillatoria agardhii</name>
    <dbReference type="NCBI Taxonomy" id="1160"/>
    <lineage>
        <taxon>Bacteria</taxon>
        <taxon>Bacillati</taxon>
        <taxon>Cyanobacteriota</taxon>
        <taxon>Cyanophyceae</taxon>
        <taxon>Oscillatoriophycideae</taxon>
        <taxon>Oscillatoriales</taxon>
        <taxon>Microcoleaceae</taxon>
        <taxon>Planktothrix</taxon>
    </lineage>
</organism>
<feature type="region of interest" description="Disordered" evidence="1">
    <location>
        <begin position="1"/>
        <end position="29"/>
    </location>
</feature>